<dbReference type="AlphaFoldDB" id="A0A090CYL4"/>
<dbReference type="SUPFAM" id="SSF81383">
    <property type="entry name" value="F-box domain"/>
    <property type="match status" value="1"/>
</dbReference>
<dbReference type="RefSeq" id="WP_161780952.1">
    <property type="nucleotide sequence ID" value="NZ_CCEJ010000003.1"/>
</dbReference>
<accession>A0A090CYL4</accession>
<dbReference type="InterPro" id="IPR036047">
    <property type="entry name" value="F-box-like_dom_sf"/>
</dbReference>
<dbReference type="InterPro" id="IPR001810">
    <property type="entry name" value="F-box_dom"/>
</dbReference>
<name>A0A090CYL4_9BACT</name>
<evidence type="ECO:0000256" key="1">
    <source>
        <dbReference type="ARBA" id="ARBA00022574"/>
    </source>
</evidence>
<comment type="caution">
    <text evidence="4">The sequence shown here is derived from an EMBL/GenBank/DDBJ whole genome shotgun (WGS) entry which is preliminary data.</text>
</comment>
<dbReference type="InterPro" id="IPR015943">
    <property type="entry name" value="WD40/YVTN_repeat-like_dom_sf"/>
</dbReference>
<reference evidence="4" key="1">
    <citation type="submission" date="2013-12" db="EMBL/GenBank/DDBJ databases">
        <authorList>
            <person name="Linke B."/>
        </authorList>
    </citation>
    <scope>NUCLEOTIDE SEQUENCE [LARGE SCALE GENOMIC DNA]</scope>
    <source>
        <strain evidence="4">CRIB-18</strain>
    </source>
</reference>
<gene>
    <name evidence="4" type="ORF">CSEC_0724</name>
</gene>
<keyword evidence="5" id="KW-1185">Reference proteome</keyword>
<sequence>MQITSLHGNDPVQIDPTAILPLEVMIKVFHYLPTASLASSSLVSHAWHQIVSDPSIIREIFFRLFPKSACFYERGKFTFSLLRETEALHRRIKEDFFNPEKKEILGETSVITGLKLLDSNSIAAATMKDGDCSLKTWDLSEEKLKSCLNTKSRIHSFKINETHVFINYRRGLIQKWDYHLEELNSEKEFVNWSSDAFELSSNKLYLGFSDGSIKVLNAELEEVDRFKSHSGGITWLSTYNEYLFSADSSYNLFVWDRETKKLLQQFPECYLPSSMECAFNSLLVGTCSGQLISFDLRENKEKTRFKSHTDVITSIYGFDYEIIVSSFEPKIRFWDFRQFGTNHQEFKELAVGDTSVYSLDGNAFNLFLGTGRGLFSYSFLSK</sequence>
<evidence type="ECO:0000256" key="2">
    <source>
        <dbReference type="ARBA" id="ARBA00022737"/>
    </source>
</evidence>
<dbReference type="EMBL" id="CCEJ010000003">
    <property type="protein sequence ID" value="CDR33556.1"/>
    <property type="molecule type" value="Genomic_DNA"/>
</dbReference>
<dbReference type="PANTHER" id="PTHR22847">
    <property type="entry name" value="WD40 REPEAT PROTEIN"/>
    <property type="match status" value="1"/>
</dbReference>
<dbReference type="SUPFAM" id="SSF50978">
    <property type="entry name" value="WD40 repeat-like"/>
    <property type="match status" value="1"/>
</dbReference>
<protein>
    <submittedName>
        <fullName evidence="4">F-box and WD repeat-containing protein</fullName>
    </submittedName>
</protein>
<evidence type="ECO:0000313" key="5">
    <source>
        <dbReference type="Proteomes" id="UP000031552"/>
    </source>
</evidence>
<dbReference type="STRING" id="1437425.CSEC_0724"/>
<dbReference type="PROSITE" id="PS50181">
    <property type="entry name" value="FBOX"/>
    <property type="match status" value="1"/>
</dbReference>
<dbReference type="InterPro" id="IPR036322">
    <property type="entry name" value="WD40_repeat_dom_sf"/>
</dbReference>
<keyword evidence="2" id="KW-0677">Repeat</keyword>
<keyword evidence="1" id="KW-0853">WD repeat</keyword>
<evidence type="ECO:0000313" key="4">
    <source>
        <dbReference type="EMBL" id="CDR33556.1"/>
    </source>
</evidence>
<feature type="domain" description="F-box" evidence="3">
    <location>
        <begin position="14"/>
        <end position="64"/>
    </location>
</feature>
<dbReference type="Gene3D" id="2.130.10.10">
    <property type="entry name" value="YVTN repeat-like/Quinoprotein amine dehydrogenase"/>
    <property type="match status" value="2"/>
</dbReference>
<dbReference type="PANTHER" id="PTHR22847:SF637">
    <property type="entry name" value="WD REPEAT DOMAIN 5B"/>
    <property type="match status" value="1"/>
</dbReference>
<organism evidence="4 5">
    <name type="scientific">Candidatus Criblamydia sequanensis CRIB-18</name>
    <dbReference type="NCBI Taxonomy" id="1437425"/>
    <lineage>
        <taxon>Bacteria</taxon>
        <taxon>Pseudomonadati</taxon>
        <taxon>Chlamydiota</taxon>
        <taxon>Chlamydiia</taxon>
        <taxon>Parachlamydiales</taxon>
        <taxon>Candidatus Criblamydiaceae</taxon>
        <taxon>Candidatus Criblamydia</taxon>
    </lineage>
</organism>
<proteinExistence type="predicted"/>
<dbReference type="Gene3D" id="1.20.1280.50">
    <property type="match status" value="1"/>
</dbReference>
<reference evidence="4" key="2">
    <citation type="submission" date="2014-09" db="EMBL/GenBank/DDBJ databases">
        <title>Criblamydia sequanensis harbors a mega-plasmid encoding arsenite resistance.</title>
        <authorList>
            <person name="Bertelli C."/>
            <person name="Goesmann A."/>
            <person name="Greub G."/>
        </authorList>
    </citation>
    <scope>NUCLEOTIDE SEQUENCE [LARGE SCALE GENOMIC DNA]</scope>
    <source>
        <strain evidence="4">CRIB-18</strain>
    </source>
</reference>
<dbReference type="Proteomes" id="UP000031552">
    <property type="component" value="Unassembled WGS sequence"/>
</dbReference>
<dbReference type="SMART" id="SM00256">
    <property type="entry name" value="FBOX"/>
    <property type="match status" value="1"/>
</dbReference>
<evidence type="ECO:0000259" key="3">
    <source>
        <dbReference type="PROSITE" id="PS50181"/>
    </source>
</evidence>
<dbReference type="Pfam" id="PF12937">
    <property type="entry name" value="F-box-like"/>
    <property type="match status" value="1"/>
</dbReference>